<dbReference type="STRING" id="329046.A0A1Y2BPH3"/>
<organism evidence="3 4">
    <name type="scientific">Rhizoclosmatium globosum</name>
    <dbReference type="NCBI Taxonomy" id="329046"/>
    <lineage>
        <taxon>Eukaryota</taxon>
        <taxon>Fungi</taxon>
        <taxon>Fungi incertae sedis</taxon>
        <taxon>Chytridiomycota</taxon>
        <taxon>Chytridiomycota incertae sedis</taxon>
        <taxon>Chytridiomycetes</taxon>
        <taxon>Chytridiales</taxon>
        <taxon>Chytriomycetaceae</taxon>
        <taxon>Rhizoclosmatium</taxon>
    </lineage>
</organism>
<accession>A0A1Y2BPH3</accession>
<reference evidence="3 4" key="1">
    <citation type="submission" date="2016-07" db="EMBL/GenBank/DDBJ databases">
        <title>Pervasive Adenine N6-methylation of Active Genes in Fungi.</title>
        <authorList>
            <consortium name="DOE Joint Genome Institute"/>
            <person name="Mondo S.J."/>
            <person name="Dannebaum R.O."/>
            <person name="Kuo R.C."/>
            <person name="Labutti K."/>
            <person name="Haridas S."/>
            <person name="Kuo A."/>
            <person name="Salamov A."/>
            <person name="Ahrendt S.R."/>
            <person name="Lipzen A."/>
            <person name="Sullivan W."/>
            <person name="Andreopoulos W.B."/>
            <person name="Clum A."/>
            <person name="Lindquist E."/>
            <person name="Daum C."/>
            <person name="Ramamoorthy G.K."/>
            <person name="Gryganskyi A."/>
            <person name="Culley D."/>
            <person name="Magnuson J.K."/>
            <person name="James T.Y."/>
            <person name="O'Malley M.A."/>
            <person name="Stajich J.E."/>
            <person name="Spatafora J.W."/>
            <person name="Visel A."/>
            <person name="Grigoriev I.V."/>
        </authorList>
    </citation>
    <scope>NUCLEOTIDE SEQUENCE [LARGE SCALE GENOMIC DNA]</scope>
    <source>
        <strain evidence="3 4">JEL800</strain>
    </source>
</reference>
<dbReference type="Proteomes" id="UP000193642">
    <property type="component" value="Unassembled WGS sequence"/>
</dbReference>
<sequence length="327" mass="36708">MAGTTSFKPHVILGTMTFGVGVGGRIADRATIGAILSEFRAHGHTELDTARMYCEGNTEEVLGELGVVAQGFKVHTKAYPFKLGDHKPEKLTATFSASLKALNQKKVDVFYLHAPDHATPFEVTLKAVQELYEAGHFAELGLSNYAAWQVMQIYQICKVNGYVLPTLYQGMYNALTRDVEKELIPCLRALNMRFYVYNPLCGGLLSGFHKFETDPEKGARFDPNTSQGERYRDRYWNKTYFDAVEHVKQAVAKHEGMTMVNASHRWVFHHSKLDQSKGDGVVIGVSSVKHAKENLKDCEDGPLPKDIVDAFDEAYAQTKTLQQNYFR</sequence>
<dbReference type="Pfam" id="PF00248">
    <property type="entry name" value="Aldo_ket_red"/>
    <property type="match status" value="1"/>
</dbReference>
<evidence type="ECO:0000259" key="2">
    <source>
        <dbReference type="Pfam" id="PF00248"/>
    </source>
</evidence>
<feature type="domain" description="NADP-dependent oxidoreductase" evidence="2">
    <location>
        <begin position="11"/>
        <end position="315"/>
    </location>
</feature>
<dbReference type="EMBL" id="MCGO01000054">
    <property type="protein sequence ID" value="ORY36638.1"/>
    <property type="molecule type" value="Genomic_DNA"/>
</dbReference>
<dbReference type="Gene3D" id="3.20.20.100">
    <property type="entry name" value="NADP-dependent oxidoreductase domain"/>
    <property type="match status" value="1"/>
</dbReference>
<proteinExistence type="predicted"/>
<gene>
    <name evidence="3" type="ORF">BCR33DRAFT_855092</name>
</gene>
<dbReference type="OrthoDB" id="2310150at2759"/>
<comment type="caution">
    <text evidence="3">The sequence shown here is derived from an EMBL/GenBank/DDBJ whole genome shotgun (WGS) entry which is preliminary data.</text>
</comment>
<dbReference type="AlphaFoldDB" id="A0A1Y2BPH3"/>
<keyword evidence="4" id="KW-1185">Reference proteome</keyword>
<dbReference type="CDD" id="cd19075">
    <property type="entry name" value="AKR_AKR7A1-5"/>
    <property type="match status" value="1"/>
</dbReference>
<dbReference type="InterPro" id="IPR036812">
    <property type="entry name" value="NAD(P)_OxRdtase_dom_sf"/>
</dbReference>
<dbReference type="PANTHER" id="PTHR43364">
    <property type="entry name" value="NADH-SPECIFIC METHYLGLYOXAL REDUCTASE-RELATED"/>
    <property type="match status" value="1"/>
</dbReference>
<dbReference type="InterPro" id="IPR023210">
    <property type="entry name" value="NADP_OxRdtase_dom"/>
</dbReference>
<protein>
    <submittedName>
        <fullName evidence="3">Aldo/keto reductase</fullName>
    </submittedName>
</protein>
<evidence type="ECO:0000256" key="1">
    <source>
        <dbReference type="ARBA" id="ARBA00023002"/>
    </source>
</evidence>
<dbReference type="InterPro" id="IPR050523">
    <property type="entry name" value="AKR_Detox_Biosynth"/>
</dbReference>
<keyword evidence="1" id="KW-0560">Oxidoreductase</keyword>
<name>A0A1Y2BPH3_9FUNG</name>
<dbReference type="PANTHER" id="PTHR43364:SF4">
    <property type="entry name" value="NAD(P)-LINKED OXIDOREDUCTASE SUPERFAMILY PROTEIN"/>
    <property type="match status" value="1"/>
</dbReference>
<dbReference type="GO" id="GO:0016491">
    <property type="term" value="F:oxidoreductase activity"/>
    <property type="evidence" value="ECO:0007669"/>
    <property type="project" value="UniProtKB-KW"/>
</dbReference>
<evidence type="ECO:0000313" key="4">
    <source>
        <dbReference type="Proteomes" id="UP000193642"/>
    </source>
</evidence>
<evidence type="ECO:0000313" key="3">
    <source>
        <dbReference type="EMBL" id="ORY36638.1"/>
    </source>
</evidence>
<dbReference type="SUPFAM" id="SSF51430">
    <property type="entry name" value="NAD(P)-linked oxidoreductase"/>
    <property type="match status" value="1"/>
</dbReference>